<gene>
    <name evidence="1" type="ORF">HanXRQr2_Chr11g0519891</name>
</gene>
<dbReference type="Proteomes" id="UP000215914">
    <property type="component" value="Unassembled WGS sequence"/>
</dbReference>
<protein>
    <submittedName>
        <fullName evidence="1">Uncharacterized protein</fullName>
    </submittedName>
</protein>
<keyword evidence="2" id="KW-1185">Reference proteome</keyword>
<organism evidence="1 2">
    <name type="scientific">Helianthus annuus</name>
    <name type="common">Common sunflower</name>
    <dbReference type="NCBI Taxonomy" id="4232"/>
    <lineage>
        <taxon>Eukaryota</taxon>
        <taxon>Viridiplantae</taxon>
        <taxon>Streptophyta</taxon>
        <taxon>Embryophyta</taxon>
        <taxon>Tracheophyta</taxon>
        <taxon>Spermatophyta</taxon>
        <taxon>Magnoliopsida</taxon>
        <taxon>eudicotyledons</taxon>
        <taxon>Gunneridae</taxon>
        <taxon>Pentapetalae</taxon>
        <taxon>asterids</taxon>
        <taxon>campanulids</taxon>
        <taxon>Asterales</taxon>
        <taxon>Asteraceae</taxon>
        <taxon>Asteroideae</taxon>
        <taxon>Heliantheae alliance</taxon>
        <taxon>Heliantheae</taxon>
        <taxon>Helianthus</taxon>
    </lineage>
</organism>
<comment type="caution">
    <text evidence="1">The sequence shown here is derived from an EMBL/GenBank/DDBJ whole genome shotgun (WGS) entry which is preliminary data.</text>
</comment>
<accession>A0A9K3HU96</accession>
<name>A0A9K3HU96_HELAN</name>
<reference evidence="1" key="2">
    <citation type="submission" date="2020-06" db="EMBL/GenBank/DDBJ databases">
        <title>Helianthus annuus Genome sequencing and assembly Release 2.</title>
        <authorList>
            <person name="Gouzy J."/>
            <person name="Langlade N."/>
            <person name="Munos S."/>
        </authorList>
    </citation>
    <scope>NUCLEOTIDE SEQUENCE</scope>
    <source>
        <tissue evidence="1">Leaves</tissue>
    </source>
</reference>
<dbReference type="AlphaFoldDB" id="A0A9K3HU96"/>
<dbReference type="EMBL" id="MNCJ02000326">
    <property type="protein sequence ID" value="KAF5784469.1"/>
    <property type="molecule type" value="Genomic_DNA"/>
</dbReference>
<dbReference type="Gramene" id="mRNA:HanXRQr2_Chr11g0519891">
    <property type="protein sequence ID" value="CDS:HanXRQr2_Chr11g0519891.1"/>
    <property type="gene ID" value="HanXRQr2_Chr11g0519891"/>
</dbReference>
<reference evidence="1" key="1">
    <citation type="journal article" date="2017" name="Nature">
        <title>The sunflower genome provides insights into oil metabolism, flowering and Asterid evolution.</title>
        <authorList>
            <person name="Badouin H."/>
            <person name="Gouzy J."/>
            <person name="Grassa C.J."/>
            <person name="Murat F."/>
            <person name="Staton S.E."/>
            <person name="Cottret L."/>
            <person name="Lelandais-Briere C."/>
            <person name="Owens G.L."/>
            <person name="Carrere S."/>
            <person name="Mayjonade B."/>
            <person name="Legrand L."/>
            <person name="Gill N."/>
            <person name="Kane N.C."/>
            <person name="Bowers J.E."/>
            <person name="Hubner S."/>
            <person name="Bellec A."/>
            <person name="Berard A."/>
            <person name="Berges H."/>
            <person name="Blanchet N."/>
            <person name="Boniface M.C."/>
            <person name="Brunel D."/>
            <person name="Catrice O."/>
            <person name="Chaidir N."/>
            <person name="Claudel C."/>
            <person name="Donnadieu C."/>
            <person name="Faraut T."/>
            <person name="Fievet G."/>
            <person name="Helmstetter N."/>
            <person name="King M."/>
            <person name="Knapp S.J."/>
            <person name="Lai Z."/>
            <person name="Le Paslier M.C."/>
            <person name="Lippi Y."/>
            <person name="Lorenzon L."/>
            <person name="Mandel J.R."/>
            <person name="Marage G."/>
            <person name="Marchand G."/>
            <person name="Marquand E."/>
            <person name="Bret-Mestries E."/>
            <person name="Morien E."/>
            <person name="Nambeesan S."/>
            <person name="Nguyen T."/>
            <person name="Pegot-Espagnet P."/>
            <person name="Pouilly N."/>
            <person name="Raftis F."/>
            <person name="Sallet E."/>
            <person name="Schiex T."/>
            <person name="Thomas J."/>
            <person name="Vandecasteele C."/>
            <person name="Vares D."/>
            <person name="Vear F."/>
            <person name="Vautrin S."/>
            <person name="Crespi M."/>
            <person name="Mangin B."/>
            <person name="Burke J.M."/>
            <person name="Salse J."/>
            <person name="Munos S."/>
            <person name="Vincourt P."/>
            <person name="Rieseberg L.H."/>
            <person name="Langlade N.B."/>
        </authorList>
    </citation>
    <scope>NUCLEOTIDE SEQUENCE</scope>
    <source>
        <tissue evidence="1">Leaves</tissue>
    </source>
</reference>
<sequence length="88" mass="9760">MHTLYGPYSTPYGAAHHTDATTHTRTPPGHAPSILARHTNVTTHTRTPPGHAPCHSIRLCHPKVRHLRIRHVSDHPLMGKNIMAVCEV</sequence>
<evidence type="ECO:0000313" key="2">
    <source>
        <dbReference type="Proteomes" id="UP000215914"/>
    </source>
</evidence>
<evidence type="ECO:0000313" key="1">
    <source>
        <dbReference type="EMBL" id="KAF5784469.1"/>
    </source>
</evidence>
<proteinExistence type="predicted"/>